<keyword evidence="2" id="KW-1185">Reference proteome</keyword>
<reference evidence="1 2" key="1">
    <citation type="journal article" date="2011" name="Front. Microbiol.">
        <title>Genomic signatures of strain selection and enhancement in Bacillus atrophaeus var. globigii, a historical biowarfare simulant.</title>
        <authorList>
            <person name="Gibbons H.S."/>
            <person name="Broomall S.M."/>
            <person name="McNew L.A."/>
            <person name="Daligault H."/>
            <person name="Chapman C."/>
            <person name="Bruce D."/>
            <person name="Karavis M."/>
            <person name="Krepps M."/>
            <person name="McGregor P.A."/>
            <person name="Hong C."/>
            <person name="Park K.H."/>
            <person name="Akmal A."/>
            <person name="Feldman A."/>
            <person name="Lin J.S."/>
            <person name="Chang W.E."/>
            <person name="Higgs B.W."/>
            <person name="Demirev P."/>
            <person name="Lindquist J."/>
            <person name="Liem A."/>
            <person name="Fochler E."/>
            <person name="Read T.D."/>
            <person name="Tapia R."/>
            <person name="Johnson S."/>
            <person name="Bishop-Lilly K.A."/>
            <person name="Detter C."/>
            <person name="Han C."/>
            <person name="Sozhamannan S."/>
            <person name="Rosenzweig C.N."/>
            <person name="Skowronski E.W."/>
        </authorList>
    </citation>
    <scope>NUCLEOTIDE SEQUENCE [LARGE SCALE GENOMIC DNA]</scope>
    <source>
        <strain evidence="1 2">GYP-17</strain>
    </source>
</reference>
<dbReference type="AlphaFoldDB" id="A0A432WSB6"/>
<comment type="caution">
    <text evidence="1">The sequence shown here is derived from an EMBL/GenBank/DDBJ whole genome shotgun (WGS) entry which is preliminary data.</text>
</comment>
<protein>
    <recommendedName>
        <fullName evidence="3">Nucleotide pyrophosphatase</fullName>
    </recommendedName>
</protein>
<dbReference type="PROSITE" id="PS51257">
    <property type="entry name" value="PROKAR_LIPOPROTEIN"/>
    <property type="match status" value="1"/>
</dbReference>
<dbReference type="InterPro" id="IPR002591">
    <property type="entry name" value="Phosphodiest/P_Trfase"/>
</dbReference>
<accession>A0A432WSB6</accession>
<dbReference type="Proteomes" id="UP000288405">
    <property type="component" value="Unassembled WGS sequence"/>
</dbReference>
<dbReference type="Gene3D" id="3.40.720.10">
    <property type="entry name" value="Alkaline Phosphatase, subunit A"/>
    <property type="match status" value="2"/>
</dbReference>
<dbReference type="SUPFAM" id="SSF53649">
    <property type="entry name" value="Alkaline phosphatase-like"/>
    <property type="match status" value="1"/>
</dbReference>
<evidence type="ECO:0008006" key="3">
    <source>
        <dbReference type="Google" id="ProtNLM"/>
    </source>
</evidence>
<dbReference type="EMBL" id="PIPM01000001">
    <property type="protein sequence ID" value="RUO36649.1"/>
    <property type="molecule type" value="Genomic_DNA"/>
</dbReference>
<dbReference type="Pfam" id="PF01663">
    <property type="entry name" value="Phosphodiest"/>
    <property type="match status" value="2"/>
</dbReference>
<sequence length="667" mass="72813">MKNPILVGGMSSLCLLIAACSPNNESTSPAVSEETSQPRAILISIDSANERIMRDSLTREQVPSFYEVFEQGACTNGVQAAFPSLTAAGHAALWTGTYGNINNISGNNLHPLPRDQHTVLASASGYSPDNSSAEPIWISAGFAGLKAGGHHVTQAPGVPGFPSAVGERTPENEAARQRVIEGYSKENVVVMNGYNDQIQSDAMLRAADVSWENQPTWANLEQLNSERSPQFFSFSNNAGQFYGVVFGNDAYDHVAVNTAPDVNGATIAYAAEVERSPFANRPLARHFSDPLRVEHERGAVFLRLRLFEVAEDGRDFMLFHPPMHVIEVNHADARIAYENYVQGWFGNSATRMYSRGEFGAPFYDGGDGLAEARYMETAELETKLFNRGSQWFWDELGVELLVDYFPLGDSIDHTIKAFTYEGYPGFNADYAEQAHALRGAVWELVDHRLRHLMNLAQQDNAAVFVVGDHGMRTSWREFRPNVLLQQAGLQYLDNNGMIDLSRSKAASNTGNWITVNTTDFRGGTVAPEDKDAVIAEIVTALESLVDENGNRVLERVYVASEHPELGIGGPAGGDVYWAEAHGFRSGRAHRADGAIGSIRLWATHSHASTEPLMQTVTCAWGGGFEANRIPMSRQIDVAPTVAEYLGVPAPAQSVGTSLLDALKTINE</sequence>
<gene>
    <name evidence="1" type="ORF">CWE11_02220</name>
</gene>
<dbReference type="GO" id="GO:0016787">
    <property type="term" value="F:hydrolase activity"/>
    <property type="evidence" value="ECO:0007669"/>
    <property type="project" value="UniProtKB-ARBA"/>
</dbReference>
<name>A0A432WSB6_9GAMM</name>
<dbReference type="PANTHER" id="PTHR10151:SF120">
    <property type="entry name" value="BIS(5'-ADENOSYL)-TRIPHOSPHATASE"/>
    <property type="match status" value="1"/>
</dbReference>
<evidence type="ECO:0000313" key="2">
    <source>
        <dbReference type="Proteomes" id="UP000288405"/>
    </source>
</evidence>
<evidence type="ECO:0000313" key="1">
    <source>
        <dbReference type="EMBL" id="RUO36649.1"/>
    </source>
</evidence>
<dbReference type="OrthoDB" id="9771966at2"/>
<organism evidence="1 2">
    <name type="scientific">Aliidiomarina sanyensis</name>
    <dbReference type="NCBI Taxonomy" id="1249555"/>
    <lineage>
        <taxon>Bacteria</taxon>
        <taxon>Pseudomonadati</taxon>
        <taxon>Pseudomonadota</taxon>
        <taxon>Gammaproteobacteria</taxon>
        <taxon>Alteromonadales</taxon>
        <taxon>Idiomarinaceae</taxon>
        <taxon>Aliidiomarina</taxon>
    </lineage>
</organism>
<dbReference type="PANTHER" id="PTHR10151">
    <property type="entry name" value="ECTONUCLEOTIDE PYROPHOSPHATASE/PHOSPHODIESTERASE"/>
    <property type="match status" value="1"/>
</dbReference>
<proteinExistence type="predicted"/>
<dbReference type="InterPro" id="IPR017850">
    <property type="entry name" value="Alkaline_phosphatase_core_sf"/>
</dbReference>